<dbReference type="GO" id="GO:0003676">
    <property type="term" value="F:nucleic acid binding"/>
    <property type="evidence" value="ECO:0007669"/>
    <property type="project" value="InterPro"/>
</dbReference>
<dbReference type="InterPro" id="IPR001584">
    <property type="entry name" value="Integrase_cat-core"/>
</dbReference>
<dbReference type="PANTHER" id="PTHR37984">
    <property type="entry name" value="PROTEIN CBG26694"/>
    <property type="match status" value="1"/>
</dbReference>
<dbReference type="SUPFAM" id="SSF56672">
    <property type="entry name" value="DNA/RNA polymerases"/>
    <property type="match status" value="1"/>
</dbReference>
<name>H3H5I4_PHYRM</name>
<dbReference type="Pfam" id="PF00078">
    <property type="entry name" value="RVT_1"/>
    <property type="match status" value="1"/>
</dbReference>
<dbReference type="CDD" id="cd01647">
    <property type="entry name" value="RT_LTR"/>
    <property type="match status" value="1"/>
</dbReference>
<evidence type="ECO:0000313" key="4">
    <source>
        <dbReference type="Proteomes" id="UP000005238"/>
    </source>
</evidence>
<feature type="compositionally biased region" description="Basic and acidic residues" evidence="1">
    <location>
        <begin position="54"/>
        <end position="64"/>
    </location>
</feature>
<dbReference type="Gene3D" id="3.30.70.270">
    <property type="match status" value="3"/>
</dbReference>
<dbReference type="Pfam" id="PF17921">
    <property type="entry name" value="Integrase_H2C2"/>
    <property type="match status" value="1"/>
</dbReference>
<dbReference type="FunFam" id="3.30.70.270:FF:000020">
    <property type="entry name" value="Transposon Tf2-6 polyprotein-like Protein"/>
    <property type="match status" value="1"/>
</dbReference>
<dbReference type="SUPFAM" id="SSF53098">
    <property type="entry name" value="Ribonuclease H-like"/>
    <property type="match status" value="1"/>
</dbReference>
<dbReference type="PANTHER" id="PTHR37984:SF5">
    <property type="entry name" value="PROTEIN NYNRIN-LIKE"/>
    <property type="match status" value="1"/>
</dbReference>
<feature type="domain" description="Integrase catalytic" evidence="2">
    <location>
        <begin position="240"/>
        <end position="421"/>
    </location>
</feature>
<dbReference type="InterPro" id="IPR036397">
    <property type="entry name" value="RNaseH_sf"/>
</dbReference>
<protein>
    <recommendedName>
        <fullName evidence="2">Integrase catalytic domain-containing protein</fullName>
    </recommendedName>
</protein>
<reference evidence="3" key="2">
    <citation type="submission" date="2015-06" db="UniProtKB">
        <authorList>
            <consortium name="EnsemblProtists"/>
        </authorList>
    </citation>
    <scope>IDENTIFICATION</scope>
    <source>
        <strain evidence="3">Pr102</strain>
    </source>
</reference>
<dbReference type="VEuPathDB" id="FungiDB:KRP23_6955"/>
<proteinExistence type="predicted"/>
<accession>H3H5I4</accession>
<dbReference type="VEuPathDB" id="FungiDB:KRP22_6194"/>
<evidence type="ECO:0000259" key="2">
    <source>
        <dbReference type="PROSITE" id="PS50994"/>
    </source>
</evidence>
<dbReference type="InterPro" id="IPR043128">
    <property type="entry name" value="Rev_trsase/Diguanyl_cyclase"/>
</dbReference>
<dbReference type="Gene3D" id="3.10.10.10">
    <property type="entry name" value="HIV Type 1 Reverse Transcriptase, subunit A, domain 1"/>
    <property type="match status" value="1"/>
</dbReference>
<dbReference type="InterPro" id="IPR012337">
    <property type="entry name" value="RNaseH-like_sf"/>
</dbReference>
<dbReference type="eggNOG" id="KOG0017">
    <property type="taxonomic scope" value="Eukaryota"/>
</dbReference>
<dbReference type="AlphaFoldDB" id="H3H5I4"/>
<dbReference type="EMBL" id="DS566345">
    <property type="status" value="NOT_ANNOTATED_CDS"/>
    <property type="molecule type" value="Genomic_DNA"/>
</dbReference>
<evidence type="ECO:0000313" key="3">
    <source>
        <dbReference type="EnsemblProtists" id="Phyra85896"/>
    </source>
</evidence>
<dbReference type="InterPro" id="IPR000477">
    <property type="entry name" value="RT_dom"/>
</dbReference>
<dbReference type="Proteomes" id="UP000005238">
    <property type="component" value="Unassembled WGS sequence"/>
</dbReference>
<organism evidence="3 4">
    <name type="scientific">Phytophthora ramorum</name>
    <name type="common">Sudden oak death agent</name>
    <dbReference type="NCBI Taxonomy" id="164328"/>
    <lineage>
        <taxon>Eukaryota</taxon>
        <taxon>Sar</taxon>
        <taxon>Stramenopiles</taxon>
        <taxon>Oomycota</taxon>
        <taxon>Peronosporomycetes</taxon>
        <taxon>Peronosporales</taxon>
        <taxon>Peronosporaceae</taxon>
        <taxon>Phytophthora</taxon>
    </lineage>
</organism>
<dbReference type="InterPro" id="IPR041588">
    <property type="entry name" value="Integrase_H2C2"/>
</dbReference>
<dbReference type="STRING" id="164328.H3H5I4"/>
<dbReference type="InParanoid" id="H3H5I4"/>
<dbReference type="GO" id="GO:0015074">
    <property type="term" value="P:DNA integration"/>
    <property type="evidence" value="ECO:0007669"/>
    <property type="project" value="InterPro"/>
</dbReference>
<dbReference type="InterPro" id="IPR050951">
    <property type="entry name" value="Retrovirus_Pol_polyprotein"/>
</dbReference>
<dbReference type="HOGENOM" id="CLU_000384_15_2_1"/>
<evidence type="ECO:0000256" key="1">
    <source>
        <dbReference type="SAM" id="MobiDB-lite"/>
    </source>
</evidence>
<sequence>QDVLPDDIPAELPQDKGVQHEIDLVPGTKHCVTRQWPLPREQVKAIDDFFESRRNAGQVRESKSPHSAPTSCVKKPQGGWRIVHAYNKLNDATVPAQTPIPRKDVIIDSMTSSTIFSTLDLRDGFYQILMRESDIPLTAVSTPSGMLWEWLVMPQGLKNAPATFNSRAVNGKSDVGMHTEHLRKLLELMQKHKLYANLKKCIFGTTEIPVLGCFVGKNGELRQFLGLATYLCKYVSNYAGKIRPLSQLLKKEAAWEWTADCQQAFEAVKQGLTEAPILAVADQDRPFHVVAVDDNADRIVVPDDHELKLKITYEYHDAPTSGHPGREKTYLLLTRDFYWSHQYKWVRKYVRACELSMSTADHPQTDGQTERVNRVLVDTMKSYAHSFHQWSDCLPMAEFAINNSVHVSTGHTPFYVNAMRHPRVPSVLGAVAPSLSGGGHSDDKTVSTTGVDTLNGNEHHAQAGPAANKEHELNQGFSSDAMDFVQRRQAVIRFVQDAIAECR</sequence>
<keyword evidence="4" id="KW-1185">Reference proteome</keyword>
<dbReference type="PROSITE" id="PS50994">
    <property type="entry name" value="INTEGRASE"/>
    <property type="match status" value="1"/>
</dbReference>
<reference evidence="4" key="1">
    <citation type="journal article" date="2006" name="Science">
        <title>Phytophthora genome sequences uncover evolutionary origins and mechanisms of pathogenesis.</title>
        <authorList>
            <person name="Tyler B.M."/>
            <person name="Tripathy S."/>
            <person name="Zhang X."/>
            <person name="Dehal P."/>
            <person name="Jiang R.H."/>
            <person name="Aerts A."/>
            <person name="Arredondo F.D."/>
            <person name="Baxter L."/>
            <person name="Bensasson D."/>
            <person name="Beynon J.L."/>
            <person name="Chapman J."/>
            <person name="Damasceno C.M."/>
            <person name="Dorrance A.E."/>
            <person name="Dou D."/>
            <person name="Dickerman A.W."/>
            <person name="Dubchak I.L."/>
            <person name="Garbelotto M."/>
            <person name="Gijzen M."/>
            <person name="Gordon S.G."/>
            <person name="Govers F."/>
            <person name="Grunwald N.J."/>
            <person name="Huang W."/>
            <person name="Ivors K.L."/>
            <person name="Jones R.W."/>
            <person name="Kamoun S."/>
            <person name="Krampis K."/>
            <person name="Lamour K.H."/>
            <person name="Lee M.K."/>
            <person name="McDonald W.H."/>
            <person name="Medina M."/>
            <person name="Meijer H.J."/>
            <person name="Nordberg E.K."/>
            <person name="Maclean D.J."/>
            <person name="Ospina-Giraldo M.D."/>
            <person name="Morris P.F."/>
            <person name="Phuntumart V."/>
            <person name="Putnam N.H."/>
            <person name="Rash S."/>
            <person name="Rose J.K."/>
            <person name="Sakihama Y."/>
            <person name="Salamov A.A."/>
            <person name="Savidor A."/>
            <person name="Scheuring C.F."/>
            <person name="Smith B.M."/>
            <person name="Sobral B.W."/>
            <person name="Terry A."/>
            <person name="Torto-Alalibo T.A."/>
            <person name="Win J."/>
            <person name="Xu Z."/>
            <person name="Zhang H."/>
            <person name="Grigoriev I.V."/>
            <person name="Rokhsar D.S."/>
            <person name="Boore J.L."/>
        </authorList>
    </citation>
    <scope>NUCLEOTIDE SEQUENCE [LARGE SCALE GENOMIC DNA]</scope>
    <source>
        <strain evidence="4">Pr102</strain>
    </source>
</reference>
<dbReference type="InterPro" id="IPR043502">
    <property type="entry name" value="DNA/RNA_pol_sf"/>
</dbReference>
<dbReference type="EnsemblProtists" id="Phyra85896">
    <property type="protein sequence ID" value="Phyra85896"/>
    <property type="gene ID" value="Phyra85896"/>
</dbReference>
<feature type="region of interest" description="Disordered" evidence="1">
    <location>
        <begin position="54"/>
        <end position="74"/>
    </location>
</feature>
<dbReference type="Gene3D" id="3.30.420.10">
    <property type="entry name" value="Ribonuclease H-like superfamily/Ribonuclease H"/>
    <property type="match status" value="1"/>
</dbReference>